<organism evidence="1 2">
    <name type="scientific">Exophiala aquamarina CBS 119918</name>
    <dbReference type="NCBI Taxonomy" id="1182545"/>
    <lineage>
        <taxon>Eukaryota</taxon>
        <taxon>Fungi</taxon>
        <taxon>Dikarya</taxon>
        <taxon>Ascomycota</taxon>
        <taxon>Pezizomycotina</taxon>
        <taxon>Eurotiomycetes</taxon>
        <taxon>Chaetothyriomycetidae</taxon>
        <taxon>Chaetothyriales</taxon>
        <taxon>Herpotrichiellaceae</taxon>
        <taxon>Exophiala</taxon>
    </lineage>
</organism>
<reference evidence="1 2" key="1">
    <citation type="submission" date="2013-03" db="EMBL/GenBank/DDBJ databases">
        <title>The Genome Sequence of Exophiala aquamarina CBS 119918.</title>
        <authorList>
            <consortium name="The Broad Institute Genomics Platform"/>
            <person name="Cuomo C."/>
            <person name="de Hoog S."/>
            <person name="Gorbushina A."/>
            <person name="Walker B."/>
            <person name="Young S.K."/>
            <person name="Zeng Q."/>
            <person name="Gargeya S."/>
            <person name="Fitzgerald M."/>
            <person name="Haas B."/>
            <person name="Abouelleil A."/>
            <person name="Allen A.W."/>
            <person name="Alvarado L."/>
            <person name="Arachchi H.M."/>
            <person name="Berlin A.M."/>
            <person name="Chapman S.B."/>
            <person name="Gainer-Dewar J."/>
            <person name="Goldberg J."/>
            <person name="Griggs A."/>
            <person name="Gujja S."/>
            <person name="Hansen M."/>
            <person name="Howarth C."/>
            <person name="Imamovic A."/>
            <person name="Ireland A."/>
            <person name="Larimer J."/>
            <person name="McCowan C."/>
            <person name="Murphy C."/>
            <person name="Pearson M."/>
            <person name="Poon T.W."/>
            <person name="Priest M."/>
            <person name="Roberts A."/>
            <person name="Saif S."/>
            <person name="Shea T."/>
            <person name="Sisk P."/>
            <person name="Sykes S."/>
            <person name="Wortman J."/>
            <person name="Nusbaum C."/>
            <person name="Birren B."/>
        </authorList>
    </citation>
    <scope>NUCLEOTIDE SEQUENCE [LARGE SCALE GENOMIC DNA]</scope>
    <source>
        <strain evidence="1 2">CBS 119918</strain>
    </source>
</reference>
<proteinExistence type="predicted"/>
<accession>A0A072PH57</accession>
<dbReference type="OrthoDB" id="5366531at2759"/>
<gene>
    <name evidence="1" type="ORF">A1O9_04303</name>
</gene>
<dbReference type="EMBL" id="AMGV01000003">
    <property type="protein sequence ID" value="KEF59459.1"/>
    <property type="molecule type" value="Genomic_DNA"/>
</dbReference>
<dbReference type="AlphaFoldDB" id="A0A072PH57"/>
<dbReference type="Proteomes" id="UP000027920">
    <property type="component" value="Unassembled WGS sequence"/>
</dbReference>
<evidence type="ECO:0008006" key="3">
    <source>
        <dbReference type="Google" id="ProtNLM"/>
    </source>
</evidence>
<comment type="caution">
    <text evidence="1">The sequence shown here is derived from an EMBL/GenBank/DDBJ whole genome shotgun (WGS) entry which is preliminary data.</text>
</comment>
<dbReference type="GeneID" id="25279236"/>
<sequence>MWTQSEPPESNAWEDILTDAFMFGLRTKEELLFQADVGHCEELGSRLVDGAPGRQNIELWLILLRTQALQNGHEGIKTIWKGLQMRGPLVQLHDDDPRVNSLWNVFLAAGTADPHFLRMVCTRARENKFVRPAIFTEIVGAALEGIKPEYALKFADYLSDSFRGRDDLIAIFLSASKSDHPDALKVFCKVYDRVPQSKIYSSAVPLLWEQDRPSDAIYVHLFLLSRGDLPDRFELLQPFIRYLISQDQSATAFTKALTAAGASFEAQIRHFWATETSIQADYQSISQNLVASKLSRPTHQKLTDHFVARAFATRAFSFEFAVNNMRMLGLVEVGPLAVREMALSAHDASTLRERFRVFRELGIDTGSSVFVRTIQNATEAGQWDIVQSLANSDVHHEDLADRVLQERLLTQYYRESDWLQVNRTLAVINMGRFGDQDKQQARSILLLTMLRVKDYHAAIQLVSNMRQNGQQLYGRAIPQEISSAVRQWYRQPPHQRTKSSVDQLAFFIGLLQDLAASGTYISLETWRIPLIALAQAHRLESLERLSIWIAEWYRPGGFHSQYWKFPLRGPSSDINKLWSAAFQRMLVSWCFRIPKGGKAPTAERCLRWAPILKRLRDKYGVSVNEGEIWWTFARRLRKIFSISSYSFIRHQNRRMRSQNQTPLWQYWHMYKVMWEPEQLKPTPDGTEAVIRGLYSTNRAERKWERKRQHALRFEDTHSAAAIRASLAAKQARREGQRVDIKEGDTKSTIAYGRVI</sequence>
<protein>
    <recommendedName>
        <fullName evidence="3">Pentatricopeptide repeat domain-containing protein</fullName>
    </recommendedName>
</protein>
<dbReference type="VEuPathDB" id="FungiDB:A1O9_04303"/>
<dbReference type="RefSeq" id="XP_013262049.1">
    <property type="nucleotide sequence ID" value="XM_013406595.1"/>
</dbReference>
<dbReference type="STRING" id="1182545.A0A072PH57"/>
<evidence type="ECO:0000313" key="1">
    <source>
        <dbReference type="EMBL" id="KEF59459.1"/>
    </source>
</evidence>
<evidence type="ECO:0000313" key="2">
    <source>
        <dbReference type="Proteomes" id="UP000027920"/>
    </source>
</evidence>
<name>A0A072PH57_9EURO</name>
<dbReference type="HOGENOM" id="CLU_007655_0_2_1"/>
<keyword evidence="2" id="KW-1185">Reference proteome</keyword>